<gene>
    <name evidence="1" type="ORF">JG688_00011409</name>
</gene>
<proteinExistence type="predicted"/>
<evidence type="ECO:0000313" key="2">
    <source>
        <dbReference type="Proteomes" id="UP000709295"/>
    </source>
</evidence>
<reference evidence="1" key="1">
    <citation type="submission" date="2021-01" db="EMBL/GenBank/DDBJ databases">
        <title>Phytophthora aleatoria, a newly-described species from Pinus radiata is distinct from Phytophthora cactorum isolates based on comparative genomics.</title>
        <authorList>
            <person name="Mcdougal R."/>
            <person name="Panda P."/>
            <person name="Williams N."/>
            <person name="Studholme D.J."/>
        </authorList>
    </citation>
    <scope>NUCLEOTIDE SEQUENCE</scope>
    <source>
        <strain evidence="1">NZFS 4037</strain>
    </source>
</reference>
<dbReference type="EMBL" id="JAENGY010000798">
    <property type="protein sequence ID" value="KAG6956462.1"/>
    <property type="molecule type" value="Genomic_DNA"/>
</dbReference>
<accession>A0A8J5J433</accession>
<evidence type="ECO:0000313" key="1">
    <source>
        <dbReference type="EMBL" id="KAG6956462.1"/>
    </source>
</evidence>
<organism evidence="1 2">
    <name type="scientific">Phytophthora aleatoria</name>
    <dbReference type="NCBI Taxonomy" id="2496075"/>
    <lineage>
        <taxon>Eukaryota</taxon>
        <taxon>Sar</taxon>
        <taxon>Stramenopiles</taxon>
        <taxon>Oomycota</taxon>
        <taxon>Peronosporomycetes</taxon>
        <taxon>Peronosporales</taxon>
        <taxon>Peronosporaceae</taxon>
        <taxon>Phytophthora</taxon>
    </lineage>
</organism>
<dbReference type="AlphaFoldDB" id="A0A8J5J433"/>
<keyword evidence="2" id="KW-1185">Reference proteome</keyword>
<dbReference type="Proteomes" id="UP000709295">
    <property type="component" value="Unassembled WGS sequence"/>
</dbReference>
<sequence length="124" mass="13975">MNTKAVRLRRRNPRVIYVKTSRRERANVVVLSSEEKYCYAKAAFEPVINYLAGLSSPAFYVALKSWREMVQNGMVHLGAYSADATTVPDEDTGSYESNDFDDDLVSDTVSEIEPSDLIDTMKII</sequence>
<protein>
    <submittedName>
        <fullName evidence="1">Uncharacterized protein</fullName>
    </submittedName>
</protein>
<name>A0A8J5J433_9STRA</name>
<comment type="caution">
    <text evidence="1">The sequence shown here is derived from an EMBL/GenBank/DDBJ whole genome shotgun (WGS) entry which is preliminary data.</text>
</comment>